<dbReference type="EMBL" id="KI676264">
    <property type="protein sequence ID" value="ETL26408.1"/>
    <property type="molecule type" value="Genomic_DNA"/>
</dbReference>
<dbReference type="Proteomes" id="UP000053864">
    <property type="component" value="Unassembled WGS sequence"/>
</dbReference>
<evidence type="ECO:0000256" key="1">
    <source>
        <dbReference type="SAM" id="MobiDB-lite"/>
    </source>
</evidence>
<reference evidence="2" key="1">
    <citation type="submission" date="2013-11" db="EMBL/GenBank/DDBJ databases">
        <title>The Genome Sequence of Phytophthora parasitica CJ02B3.</title>
        <authorList>
            <consortium name="The Broad Institute Genomics Platform"/>
            <person name="Russ C."/>
            <person name="Tyler B."/>
            <person name="Panabieres F."/>
            <person name="Shan W."/>
            <person name="Tripathy S."/>
            <person name="Grunwald N."/>
            <person name="Machado M."/>
            <person name="Johnson C.S."/>
            <person name="Arredondo F."/>
            <person name="Hong C."/>
            <person name="Coffey M."/>
            <person name="Young S.K."/>
            <person name="Zeng Q."/>
            <person name="Gargeya S."/>
            <person name="Fitzgerald M."/>
            <person name="Abouelleil A."/>
            <person name="Alvarado L."/>
            <person name="Chapman S.B."/>
            <person name="Gainer-Dewar J."/>
            <person name="Goldberg J."/>
            <person name="Griggs A."/>
            <person name="Gujja S."/>
            <person name="Hansen M."/>
            <person name="Howarth C."/>
            <person name="Imamovic A."/>
            <person name="Ireland A."/>
            <person name="Larimer J."/>
            <person name="McCowan C."/>
            <person name="Murphy C."/>
            <person name="Pearson M."/>
            <person name="Poon T.W."/>
            <person name="Priest M."/>
            <person name="Roberts A."/>
            <person name="Saif S."/>
            <person name="Shea T."/>
            <person name="Sykes S."/>
            <person name="Wortman J."/>
            <person name="Nusbaum C."/>
            <person name="Birren B."/>
        </authorList>
    </citation>
    <scope>NUCLEOTIDE SEQUENCE [LARGE SCALE GENOMIC DNA]</scope>
    <source>
        <strain evidence="2">CJ02B3</strain>
    </source>
</reference>
<dbReference type="VEuPathDB" id="FungiDB:PPTG_21791"/>
<reference evidence="3" key="2">
    <citation type="submission" date="2013-11" db="EMBL/GenBank/DDBJ databases">
        <title>The Genome Sequence of Phytophthora parasitica CJ05E6.</title>
        <authorList>
            <consortium name="The Broad Institute Genomics Platform"/>
            <person name="Russ C."/>
            <person name="Tyler B."/>
            <person name="Panabieres F."/>
            <person name="Shan W."/>
            <person name="Tripathy S."/>
            <person name="Grunwald N."/>
            <person name="Machado M."/>
            <person name="Johnson C.S."/>
            <person name="Arredondo F."/>
            <person name="Hong C."/>
            <person name="Coffey M."/>
            <person name="Young S.K."/>
            <person name="Zeng Q."/>
            <person name="Gargeya S."/>
            <person name="Fitzgerald M."/>
            <person name="Abouelleil A."/>
            <person name="Alvarado L."/>
            <person name="Chapman S.B."/>
            <person name="Gainer-Dewar J."/>
            <person name="Goldberg J."/>
            <person name="Griggs A."/>
            <person name="Gujja S."/>
            <person name="Hansen M."/>
            <person name="Howarth C."/>
            <person name="Imamovic A."/>
            <person name="Ireland A."/>
            <person name="Larimer J."/>
            <person name="McCowan C."/>
            <person name="Murphy C."/>
            <person name="Pearson M."/>
            <person name="Poon T.W."/>
            <person name="Priest M."/>
            <person name="Roberts A."/>
            <person name="Saif S."/>
            <person name="Shea T."/>
            <person name="Sykes S."/>
            <person name="Wortman J."/>
            <person name="Nusbaum C."/>
            <person name="Birren B."/>
        </authorList>
    </citation>
    <scope>NUCLEOTIDE SEQUENCE [LARGE SCALE GENOMIC DNA]</scope>
    <source>
        <strain evidence="3">CJ05E6</strain>
    </source>
</reference>
<accession>W2HZ17</accession>
<dbReference type="EMBL" id="KI689462">
    <property type="protein sequence ID" value="ETK72968.1"/>
    <property type="molecule type" value="Genomic_DNA"/>
</dbReference>
<dbReference type="AlphaFoldDB" id="W2HZ17"/>
<name>W2HZ17_PHYNI</name>
<feature type="compositionally biased region" description="Basic and acidic residues" evidence="1">
    <location>
        <begin position="39"/>
        <end position="55"/>
    </location>
</feature>
<evidence type="ECO:0000313" key="3">
    <source>
        <dbReference type="EMBL" id="ETL26408.1"/>
    </source>
</evidence>
<evidence type="ECO:0000313" key="2">
    <source>
        <dbReference type="EMBL" id="ETK72968.1"/>
    </source>
</evidence>
<gene>
    <name evidence="2" type="ORF">L915_20048</name>
    <name evidence="3" type="ORF">L916_19925</name>
</gene>
<proteinExistence type="predicted"/>
<dbReference type="Proteomes" id="UP000053236">
    <property type="component" value="Unassembled WGS sequence"/>
</dbReference>
<feature type="region of interest" description="Disordered" evidence="1">
    <location>
        <begin position="39"/>
        <end position="89"/>
    </location>
</feature>
<organism evidence="3">
    <name type="scientific">Phytophthora nicotianae</name>
    <name type="common">Potato buckeye rot agent</name>
    <name type="synonym">Phytophthora parasitica</name>
    <dbReference type="NCBI Taxonomy" id="4792"/>
    <lineage>
        <taxon>Eukaryota</taxon>
        <taxon>Sar</taxon>
        <taxon>Stramenopiles</taxon>
        <taxon>Oomycota</taxon>
        <taxon>Peronosporomycetes</taxon>
        <taxon>Peronosporales</taxon>
        <taxon>Peronosporaceae</taxon>
        <taxon>Phytophthora</taxon>
    </lineage>
</organism>
<protein>
    <submittedName>
        <fullName evidence="3">Uncharacterized protein</fullName>
    </submittedName>
</protein>
<sequence>MSSSVKPELVALSMSLLRPANARCVGRCVREFDARRGSRDSHQEASLDRVKEERGGASFGRGGQNPAFVMSGAVDPLSRRTGRGKPGRDGQLHMGCGICRGLLQITDVTSWRHARGLCREMLPHRANSLSGCLIDIARHLEAPAGGKLSLLSFCSTWCFPQLG</sequence>